<keyword evidence="2" id="KW-0722">Serine protease inhibitor</keyword>
<name>L7LQ91_RHIPC</name>
<dbReference type="CDD" id="cd22638">
    <property type="entry name" value="Kunitz_amblin-like"/>
    <property type="match status" value="1"/>
</dbReference>
<evidence type="ECO:0000256" key="3">
    <source>
        <dbReference type="ARBA" id="ARBA00023157"/>
    </source>
</evidence>
<dbReference type="GO" id="GO:0004867">
    <property type="term" value="F:serine-type endopeptidase inhibitor activity"/>
    <property type="evidence" value="ECO:0007669"/>
    <property type="project" value="UniProtKB-KW"/>
</dbReference>
<dbReference type="AlphaFoldDB" id="L7LQ91"/>
<evidence type="ECO:0000313" key="5">
    <source>
        <dbReference type="EMBL" id="JAA53820.1"/>
    </source>
</evidence>
<organism evidence="5">
    <name type="scientific">Rhipicephalus pulchellus</name>
    <name type="common">Yellow backed tick</name>
    <name type="synonym">Dermacentor pulchellus</name>
    <dbReference type="NCBI Taxonomy" id="72859"/>
    <lineage>
        <taxon>Eukaryota</taxon>
        <taxon>Metazoa</taxon>
        <taxon>Ecdysozoa</taxon>
        <taxon>Arthropoda</taxon>
        <taxon>Chelicerata</taxon>
        <taxon>Arachnida</taxon>
        <taxon>Acari</taxon>
        <taxon>Parasitiformes</taxon>
        <taxon>Ixodida</taxon>
        <taxon>Ixodoidea</taxon>
        <taxon>Ixodidae</taxon>
        <taxon>Rhipicephalinae</taxon>
        <taxon>Rhipicephalus</taxon>
        <taxon>Rhipicephalus</taxon>
    </lineage>
</organism>
<proteinExistence type="evidence at transcript level"/>
<keyword evidence="3" id="KW-1015">Disulfide bond</keyword>
<dbReference type="SUPFAM" id="SSF57362">
    <property type="entry name" value="BPTI-like"/>
    <property type="match status" value="1"/>
</dbReference>
<keyword evidence="1" id="KW-0646">Protease inhibitor</keyword>
<dbReference type="PROSITE" id="PS00280">
    <property type="entry name" value="BPTI_KUNITZ_1"/>
    <property type="match status" value="1"/>
</dbReference>
<reference evidence="5" key="1">
    <citation type="submission" date="2012-11" db="EMBL/GenBank/DDBJ databases">
        <authorList>
            <person name="Lucero-Rivera Y.E."/>
            <person name="Tovar-Ramirez D."/>
        </authorList>
    </citation>
    <scope>NUCLEOTIDE SEQUENCE</scope>
    <source>
        <tissue evidence="5">Salivary gland</tissue>
    </source>
</reference>
<dbReference type="PROSITE" id="PS50279">
    <property type="entry name" value="BPTI_KUNITZ_2"/>
    <property type="match status" value="1"/>
</dbReference>
<dbReference type="Gene3D" id="4.10.410.10">
    <property type="entry name" value="Pancreatic trypsin inhibitor Kunitz domain"/>
    <property type="match status" value="1"/>
</dbReference>
<dbReference type="PRINTS" id="PR00759">
    <property type="entry name" value="BASICPTASE"/>
</dbReference>
<dbReference type="InterPro" id="IPR002223">
    <property type="entry name" value="Kunitz_BPTI"/>
</dbReference>
<evidence type="ECO:0000259" key="4">
    <source>
        <dbReference type="PROSITE" id="PS50279"/>
    </source>
</evidence>
<dbReference type="EMBL" id="GACK01011214">
    <property type="protein sequence ID" value="JAA53820.1"/>
    <property type="molecule type" value="mRNA"/>
</dbReference>
<dbReference type="InterPro" id="IPR020901">
    <property type="entry name" value="Prtase_inh_Kunz-CS"/>
</dbReference>
<dbReference type="InterPro" id="IPR036880">
    <property type="entry name" value="Kunitz_BPTI_sf"/>
</dbReference>
<dbReference type="PANTHER" id="PTHR10083">
    <property type="entry name" value="KUNITZ-TYPE PROTEASE INHIBITOR-RELATED"/>
    <property type="match status" value="1"/>
</dbReference>
<evidence type="ECO:0000256" key="2">
    <source>
        <dbReference type="ARBA" id="ARBA00022900"/>
    </source>
</evidence>
<dbReference type="SMART" id="SM00131">
    <property type="entry name" value="KU"/>
    <property type="match status" value="1"/>
</dbReference>
<sequence length="158" mass="18205">MKPLARSFIIFFITTHGMMWYCDASMKNILFRRRTVQAPTRSTTTFSTINSTERPSQNSSTCYKEPDKGHCRASLDRWYYNYTTGNCSVFSYGGCSGNDNKFDSCENCMKYCNAVPNLTQTCKELEAAQYEDLWIFASIPVDENQTTHYRYDSLEGSE</sequence>
<accession>L7LQ91</accession>
<reference evidence="5" key="2">
    <citation type="journal article" date="2015" name="J. Proteomics">
        <title>Sexual differences in the sialomes of the zebra tick, Rhipicephalus pulchellus.</title>
        <authorList>
            <person name="Tan A.W."/>
            <person name="Francischetti I.M."/>
            <person name="Slovak M."/>
            <person name="Kini R.M."/>
            <person name="Ribeiro J.M."/>
        </authorList>
    </citation>
    <scope>NUCLEOTIDE SEQUENCE</scope>
    <source>
        <tissue evidence="5">Salivary gland</tissue>
    </source>
</reference>
<feature type="domain" description="BPTI/Kunitz inhibitor" evidence="4">
    <location>
        <begin position="62"/>
        <end position="112"/>
    </location>
</feature>
<protein>
    <submittedName>
        <fullName evidence="5">Putative monolaris</fullName>
    </submittedName>
</protein>
<dbReference type="Pfam" id="PF00014">
    <property type="entry name" value="Kunitz_BPTI"/>
    <property type="match status" value="1"/>
</dbReference>
<evidence type="ECO:0000256" key="1">
    <source>
        <dbReference type="ARBA" id="ARBA00022690"/>
    </source>
</evidence>
<dbReference type="GO" id="GO:0005615">
    <property type="term" value="C:extracellular space"/>
    <property type="evidence" value="ECO:0007669"/>
    <property type="project" value="TreeGrafter"/>
</dbReference>
<dbReference type="PANTHER" id="PTHR10083:SF374">
    <property type="entry name" value="BPTI_KUNITZ INHIBITOR DOMAIN-CONTAINING PROTEIN"/>
    <property type="match status" value="1"/>
</dbReference>
<dbReference type="InterPro" id="IPR050098">
    <property type="entry name" value="TFPI/VKTCI-like"/>
</dbReference>